<organism evidence="1 2">
    <name type="scientific">Candidatus Woesebacteria bacterium GW2011_GWB1_39_12</name>
    <dbReference type="NCBI Taxonomy" id="1618574"/>
    <lineage>
        <taxon>Bacteria</taxon>
        <taxon>Candidatus Woeseibacteriota</taxon>
    </lineage>
</organism>
<gene>
    <name evidence="1" type="ORF">UT24_C0016G0049</name>
</gene>
<comment type="caution">
    <text evidence="1">The sequence shown here is derived from an EMBL/GenBank/DDBJ whole genome shotgun (WGS) entry which is preliminary data.</text>
</comment>
<dbReference type="EMBL" id="LBWB01000016">
    <property type="protein sequence ID" value="KKR00160.1"/>
    <property type="molecule type" value="Genomic_DNA"/>
</dbReference>
<dbReference type="Proteomes" id="UP000033881">
    <property type="component" value="Unassembled WGS sequence"/>
</dbReference>
<sequence length="63" mass="7020">MTNTKPIDKKMKAVKTVIKMAEKGVGRDKCKSYAVGCSNCQGQILLGCLDNFLNLLIWEKQSE</sequence>
<accession>A0A0G0PPR9</accession>
<proteinExistence type="predicted"/>
<evidence type="ECO:0000313" key="2">
    <source>
        <dbReference type="Proteomes" id="UP000033881"/>
    </source>
</evidence>
<reference evidence="1 2" key="1">
    <citation type="journal article" date="2015" name="Nature">
        <title>rRNA introns, odd ribosomes, and small enigmatic genomes across a large radiation of phyla.</title>
        <authorList>
            <person name="Brown C.T."/>
            <person name="Hug L.A."/>
            <person name="Thomas B.C."/>
            <person name="Sharon I."/>
            <person name="Castelle C.J."/>
            <person name="Singh A."/>
            <person name="Wilkins M.J."/>
            <person name="Williams K.H."/>
            <person name="Banfield J.F."/>
        </authorList>
    </citation>
    <scope>NUCLEOTIDE SEQUENCE [LARGE SCALE GENOMIC DNA]</scope>
</reference>
<name>A0A0G0PPR9_9BACT</name>
<dbReference type="AlphaFoldDB" id="A0A0G0PPR9"/>
<evidence type="ECO:0000313" key="1">
    <source>
        <dbReference type="EMBL" id="KKR00160.1"/>
    </source>
</evidence>
<protein>
    <submittedName>
        <fullName evidence="1">Uncharacterized protein</fullName>
    </submittedName>
</protein>
<dbReference type="STRING" id="1618574.UT24_C0016G0049"/>